<evidence type="ECO:0000313" key="9">
    <source>
        <dbReference type="Proteomes" id="UP001519887"/>
    </source>
</evidence>
<evidence type="ECO:0000256" key="1">
    <source>
        <dbReference type="ARBA" id="ARBA00001911"/>
    </source>
</evidence>
<protein>
    <recommendedName>
        <fullName evidence="7">Glycosyl hydrolase family 4 C-terminal domain-containing protein</fullName>
    </recommendedName>
</protein>
<dbReference type="PANTHER" id="PTHR32092:SF6">
    <property type="entry name" value="ALPHA-GALACTOSIDASE"/>
    <property type="match status" value="1"/>
</dbReference>
<proteinExistence type="predicted"/>
<feature type="domain" description="Glycosyl hydrolase family 4 C-terminal" evidence="7">
    <location>
        <begin position="19"/>
        <end position="136"/>
    </location>
</feature>
<keyword evidence="6" id="KW-0326">Glycosidase</keyword>
<keyword evidence="9" id="KW-1185">Reference proteome</keyword>
<dbReference type="InterPro" id="IPR001088">
    <property type="entry name" value="Glyco_hydro_4"/>
</dbReference>
<dbReference type="Pfam" id="PF11975">
    <property type="entry name" value="Glyco_hydro_4C"/>
    <property type="match status" value="1"/>
</dbReference>
<evidence type="ECO:0000256" key="5">
    <source>
        <dbReference type="ARBA" id="ARBA00023211"/>
    </source>
</evidence>
<accession>A0ABS7CLB0</accession>
<dbReference type="InterPro" id="IPR015955">
    <property type="entry name" value="Lactate_DH/Glyco_Ohase_4_C"/>
</dbReference>
<dbReference type="InterPro" id="IPR022616">
    <property type="entry name" value="Glyco_hydro_4_C"/>
</dbReference>
<keyword evidence="3" id="KW-0378">Hydrolase</keyword>
<evidence type="ECO:0000256" key="3">
    <source>
        <dbReference type="ARBA" id="ARBA00022801"/>
    </source>
</evidence>
<reference evidence="8 9" key="1">
    <citation type="submission" date="2021-07" db="EMBL/GenBank/DDBJ databases">
        <title>Paenibacillus radiodurans sp. nov., isolated from the southeastern edge of Tengger Desert.</title>
        <authorList>
            <person name="Zhang G."/>
        </authorList>
    </citation>
    <scope>NUCLEOTIDE SEQUENCE [LARGE SCALE GENOMIC DNA]</scope>
    <source>
        <strain evidence="8 9">CCM 7311</strain>
    </source>
</reference>
<keyword evidence="4" id="KW-0520">NAD</keyword>
<comment type="caution">
    <text evidence="8">The sequence shown here is derived from an EMBL/GenBank/DDBJ whole genome shotgun (WGS) entry which is preliminary data.</text>
</comment>
<dbReference type="Gene3D" id="3.90.110.10">
    <property type="entry name" value="Lactate dehydrogenase/glycoside hydrolase, family 4, C-terminal"/>
    <property type="match status" value="1"/>
</dbReference>
<evidence type="ECO:0000256" key="2">
    <source>
        <dbReference type="ARBA" id="ARBA00022723"/>
    </source>
</evidence>
<name>A0ABS7CLB0_9BACL</name>
<dbReference type="Proteomes" id="UP001519887">
    <property type="component" value="Unassembled WGS sequence"/>
</dbReference>
<organism evidence="8 9">
    <name type="scientific">Paenibacillus sepulcri</name>
    <dbReference type="NCBI Taxonomy" id="359917"/>
    <lineage>
        <taxon>Bacteria</taxon>
        <taxon>Bacillati</taxon>
        <taxon>Bacillota</taxon>
        <taxon>Bacilli</taxon>
        <taxon>Bacillales</taxon>
        <taxon>Paenibacillaceae</taxon>
        <taxon>Paenibacillus</taxon>
    </lineage>
</organism>
<keyword evidence="5" id="KW-0464">Manganese</keyword>
<keyword evidence="2" id="KW-0479">Metal-binding</keyword>
<sequence length="161" mass="17521">EPAFGGESGAAYEWSAYVAGKYNQPNIMDNEPTKLPKRSVEYCAYIIEALETGKPFKFNGNVRNSGMIANLPDECCAEGPIYADRTGLNRTLLGDLPPQCMALNMTNINVQRLAVLAAKTGDPEAVVHACALDPLTSAVLSLKEIREMVTEMLEAEAQWLP</sequence>
<dbReference type="EMBL" id="JAHZIK010003222">
    <property type="protein sequence ID" value="MBW7461734.1"/>
    <property type="molecule type" value="Genomic_DNA"/>
</dbReference>
<dbReference type="PANTHER" id="PTHR32092">
    <property type="entry name" value="6-PHOSPHO-BETA-GLUCOSIDASE-RELATED"/>
    <property type="match status" value="1"/>
</dbReference>
<evidence type="ECO:0000259" key="7">
    <source>
        <dbReference type="Pfam" id="PF11975"/>
    </source>
</evidence>
<feature type="non-terminal residue" evidence="8">
    <location>
        <position position="1"/>
    </location>
</feature>
<evidence type="ECO:0000256" key="4">
    <source>
        <dbReference type="ARBA" id="ARBA00023027"/>
    </source>
</evidence>
<evidence type="ECO:0000313" key="8">
    <source>
        <dbReference type="EMBL" id="MBW7461734.1"/>
    </source>
</evidence>
<evidence type="ECO:0000256" key="6">
    <source>
        <dbReference type="ARBA" id="ARBA00023295"/>
    </source>
</evidence>
<gene>
    <name evidence="8" type="ORF">K0U00_47545</name>
</gene>
<feature type="non-terminal residue" evidence="8">
    <location>
        <position position="161"/>
    </location>
</feature>
<comment type="cofactor">
    <cofactor evidence="1">
        <name>NAD(+)</name>
        <dbReference type="ChEBI" id="CHEBI:57540"/>
    </cofactor>
</comment>
<dbReference type="SUPFAM" id="SSF56327">
    <property type="entry name" value="LDH C-terminal domain-like"/>
    <property type="match status" value="1"/>
</dbReference>